<reference evidence="2 3" key="1">
    <citation type="submission" date="2019-09" db="EMBL/GenBank/DDBJ databases">
        <title>Draft genome sequence of the thermophilic Saccharopolyspora hirsuta VKM Ac-666T.</title>
        <authorList>
            <person name="Lobastova T.G."/>
            <person name="Fokina V."/>
            <person name="Bragin E.Y."/>
            <person name="Shtratnikova V.Y."/>
            <person name="Starodumova I.P."/>
            <person name="Tarlachkov S.V."/>
            <person name="Donova M.V."/>
        </authorList>
    </citation>
    <scope>NUCLEOTIDE SEQUENCE [LARGE SCALE GENOMIC DNA]</scope>
    <source>
        <strain evidence="2 3">VKM Ac-666</strain>
    </source>
</reference>
<sequence length="97" mass="10370">MTQRCPECGSALDPPRILVTLDADGSSWALGSVDNGAWHPQATKPASARGTATPQEHAERDALARWAAAELGAKTVHLRLAANFPRVTWRVAVQQVS</sequence>
<evidence type="ECO:0000313" key="3">
    <source>
        <dbReference type="Proteomes" id="UP000323946"/>
    </source>
</evidence>
<gene>
    <name evidence="2" type="ORF">F1721_04125</name>
</gene>
<protein>
    <submittedName>
        <fullName evidence="2">Uncharacterized protein</fullName>
    </submittedName>
</protein>
<keyword evidence="3" id="KW-1185">Reference proteome</keyword>
<dbReference type="RefSeq" id="WP_150065186.1">
    <property type="nucleotide sequence ID" value="NZ_VWPH01000002.1"/>
</dbReference>
<evidence type="ECO:0000256" key="1">
    <source>
        <dbReference type="SAM" id="MobiDB-lite"/>
    </source>
</evidence>
<feature type="region of interest" description="Disordered" evidence="1">
    <location>
        <begin position="32"/>
        <end position="59"/>
    </location>
</feature>
<dbReference type="AlphaFoldDB" id="A0A5M7C6E1"/>
<evidence type="ECO:0000313" key="2">
    <source>
        <dbReference type="EMBL" id="KAA5837020.1"/>
    </source>
</evidence>
<accession>A0A5M7C6E1</accession>
<name>A0A5M7C6E1_SACHI</name>
<proteinExistence type="predicted"/>
<organism evidence="2 3">
    <name type="scientific">Saccharopolyspora hirsuta</name>
    <dbReference type="NCBI Taxonomy" id="1837"/>
    <lineage>
        <taxon>Bacteria</taxon>
        <taxon>Bacillati</taxon>
        <taxon>Actinomycetota</taxon>
        <taxon>Actinomycetes</taxon>
        <taxon>Pseudonocardiales</taxon>
        <taxon>Pseudonocardiaceae</taxon>
        <taxon>Saccharopolyspora</taxon>
    </lineage>
</organism>
<comment type="caution">
    <text evidence="2">The sequence shown here is derived from an EMBL/GenBank/DDBJ whole genome shotgun (WGS) entry which is preliminary data.</text>
</comment>
<dbReference type="EMBL" id="VWPH01000002">
    <property type="protein sequence ID" value="KAA5837020.1"/>
    <property type="molecule type" value="Genomic_DNA"/>
</dbReference>
<dbReference type="Proteomes" id="UP000323946">
    <property type="component" value="Unassembled WGS sequence"/>
</dbReference>